<dbReference type="Gene3D" id="3.90.1720.10">
    <property type="entry name" value="endopeptidase domain like (from Nostoc punctiforme)"/>
    <property type="match status" value="1"/>
</dbReference>
<evidence type="ECO:0000256" key="4">
    <source>
        <dbReference type="ARBA" id="ARBA00022807"/>
    </source>
</evidence>
<dbReference type="Proteomes" id="UP001499987">
    <property type="component" value="Unassembled WGS sequence"/>
</dbReference>
<dbReference type="PANTHER" id="PTHR47359:SF3">
    <property type="entry name" value="NLP_P60 DOMAIN-CONTAINING PROTEIN-RELATED"/>
    <property type="match status" value="1"/>
</dbReference>
<evidence type="ECO:0000256" key="6">
    <source>
        <dbReference type="SAM" id="SignalP"/>
    </source>
</evidence>
<feature type="domain" description="NlpC/P60" evidence="7">
    <location>
        <begin position="225"/>
        <end position="339"/>
    </location>
</feature>
<dbReference type="Pfam" id="PF00877">
    <property type="entry name" value="NLPC_P60"/>
    <property type="match status" value="1"/>
</dbReference>
<dbReference type="InterPro" id="IPR000064">
    <property type="entry name" value="NLP_P60_dom"/>
</dbReference>
<accession>A0ABP4E152</accession>
<evidence type="ECO:0000313" key="8">
    <source>
        <dbReference type="EMBL" id="GAA1085613.1"/>
    </source>
</evidence>
<evidence type="ECO:0000313" key="9">
    <source>
        <dbReference type="Proteomes" id="UP001499987"/>
    </source>
</evidence>
<evidence type="ECO:0000259" key="7">
    <source>
        <dbReference type="PROSITE" id="PS51935"/>
    </source>
</evidence>
<keyword evidence="3" id="KW-0378">Hydrolase</keyword>
<gene>
    <name evidence="8" type="ORF">GCM10009663_31670</name>
</gene>
<keyword evidence="4" id="KW-0788">Thiol protease</keyword>
<evidence type="ECO:0000256" key="1">
    <source>
        <dbReference type="ARBA" id="ARBA00007074"/>
    </source>
</evidence>
<proteinExistence type="inferred from homology"/>
<keyword evidence="2" id="KW-0645">Protease</keyword>
<feature type="signal peptide" evidence="6">
    <location>
        <begin position="1"/>
        <end position="36"/>
    </location>
</feature>
<dbReference type="InterPro" id="IPR051794">
    <property type="entry name" value="PG_Endopeptidase_C40"/>
</dbReference>
<protein>
    <submittedName>
        <fullName evidence="8">C40 family peptidase</fullName>
    </submittedName>
</protein>
<name>A0ABP4E152_9ACTN</name>
<keyword evidence="5" id="KW-0175">Coiled coil</keyword>
<evidence type="ECO:0000256" key="5">
    <source>
        <dbReference type="SAM" id="Coils"/>
    </source>
</evidence>
<dbReference type="RefSeq" id="WP_344624247.1">
    <property type="nucleotide sequence ID" value="NZ_BAAALD010000026.1"/>
</dbReference>
<feature type="chain" id="PRO_5045195025" evidence="6">
    <location>
        <begin position="37"/>
        <end position="339"/>
    </location>
</feature>
<dbReference type="PANTHER" id="PTHR47359">
    <property type="entry name" value="PEPTIDOGLYCAN DL-ENDOPEPTIDASE CWLO"/>
    <property type="match status" value="1"/>
</dbReference>
<comment type="similarity">
    <text evidence="1">Belongs to the peptidase C40 family.</text>
</comment>
<feature type="coiled-coil region" evidence="5">
    <location>
        <begin position="42"/>
        <end position="97"/>
    </location>
</feature>
<organism evidence="8 9">
    <name type="scientific">Kitasatospora arboriphila</name>
    <dbReference type="NCBI Taxonomy" id="258052"/>
    <lineage>
        <taxon>Bacteria</taxon>
        <taxon>Bacillati</taxon>
        <taxon>Actinomycetota</taxon>
        <taxon>Actinomycetes</taxon>
        <taxon>Kitasatosporales</taxon>
        <taxon>Streptomycetaceae</taxon>
        <taxon>Kitasatospora</taxon>
    </lineage>
</organism>
<comment type="caution">
    <text evidence="8">The sequence shown here is derived from an EMBL/GenBank/DDBJ whole genome shotgun (WGS) entry which is preliminary data.</text>
</comment>
<dbReference type="InterPro" id="IPR038765">
    <property type="entry name" value="Papain-like_cys_pep_sf"/>
</dbReference>
<dbReference type="PROSITE" id="PS51935">
    <property type="entry name" value="NLPC_P60"/>
    <property type="match status" value="1"/>
</dbReference>
<evidence type="ECO:0000256" key="2">
    <source>
        <dbReference type="ARBA" id="ARBA00022670"/>
    </source>
</evidence>
<keyword evidence="6" id="KW-0732">Signal</keyword>
<evidence type="ECO:0000256" key="3">
    <source>
        <dbReference type="ARBA" id="ARBA00022801"/>
    </source>
</evidence>
<keyword evidence="9" id="KW-1185">Reference proteome</keyword>
<sequence>MGNRRKPAPPSRARMAIVTTAAAGSAILAAGGNANAAPKPDLATVKAQVEDLNEQAEVSIEKYDKFKETQQRLQKDATELQNQVASAQDRMSGLRERLSAVAADQYRTGNVDPAVALMFSSDPDTYLKRASAQDIAASSQSDLLRLLLDQQRRLDQRRAEATAVLGRLDTTDRALAAEKKLVQTRLAEATRLLHSLSAADQAEVNAQDGRSSRATARETYNGPATGRAAAAVQFAYAQLGKPYLWGGTGPNSFDCSGLTGAAWRTAGVSLPRVSQDQWNAGRHVTKADLQPGDLVFFYSDLHHVGIYIGGGKMIHAPRTGKNIEITPIDYMPYMGAVRP</sequence>
<dbReference type="EMBL" id="BAAALD010000026">
    <property type="protein sequence ID" value="GAA1085613.1"/>
    <property type="molecule type" value="Genomic_DNA"/>
</dbReference>
<reference evidence="9" key="1">
    <citation type="journal article" date="2019" name="Int. J. Syst. Evol. Microbiol.">
        <title>The Global Catalogue of Microorganisms (GCM) 10K type strain sequencing project: providing services to taxonomists for standard genome sequencing and annotation.</title>
        <authorList>
            <consortium name="The Broad Institute Genomics Platform"/>
            <consortium name="The Broad Institute Genome Sequencing Center for Infectious Disease"/>
            <person name="Wu L."/>
            <person name="Ma J."/>
        </authorList>
    </citation>
    <scope>NUCLEOTIDE SEQUENCE [LARGE SCALE GENOMIC DNA]</scope>
    <source>
        <strain evidence="9">JCM 13002</strain>
    </source>
</reference>
<dbReference type="SUPFAM" id="SSF54001">
    <property type="entry name" value="Cysteine proteinases"/>
    <property type="match status" value="1"/>
</dbReference>